<comment type="caution">
    <text evidence="3">The sequence shown here is derived from an EMBL/GenBank/DDBJ whole genome shotgun (WGS) entry which is preliminary data.</text>
</comment>
<feature type="chain" id="PRO_5040371223" evidence="2">
    <location>
        <begin position="20"/>
        <end position="180"/>
    </location>
</feature>
<sequence length="180" mass="18954">MNFKILAFSAAALIGMVSAQPEFPQCTIGTDTNACSTPFGEDGFFVCRVQDAASSLRPTLAPGMAGMGRGRRGRGPRGLSRSKCVPLNPPEFDGPGDNGHIDFPRVECGCCDDVCPTPVECGCPCDIELPYGASMKGSKATITKPDGTQINKCVPPAYADADKVTCITECPAEVETRFPL</sequence>
<reference evidence="3" key="1">
    <citation type="submission" date="2020-06" db="EMBL/GenBank/DDBJ databases">
        <authorList>
            <consortium name="Plant Systems Biology data submission"/>
        </authorList>
    </citation>
    <scope>NUCLEOTIDE SEQUENCE</scope>
    <source>
        <strain evidence="3">D6</strain>
    </source>
</reference>
<proteinExistence type="predicted"/>
<evidence type="ECO:0000313" key="3">
    <source>
        <dbReference type="EMBL" id="CAB9528127.1"/>
    </source>
</evidence>
<gene>
    <name evidence="3" type="ORF">SEMRO_2152_G316760.1</name>
</gene>
<protein>
    <submittedName>
        <fullName evidence="3">Uncharacterized protein</fullName>
    </submittedName>
</protein>
<organism evidence="3 4">
    <name type="scientific">Seminavis robusta</name>
    <dbReference type="NCBI Taxonomy" id="568900"/>
    <lineage>
        <taxon>Eukaryota</taxon>
        <taxon>Sar</taxon>
        <taxon>Stramenopiles</taxon>
        <taxon>Ochrophyta</taxon>
        <taxon>Bacillariophyta</taxon>
        <taxon>Bacillariophyceae</taxon>
        <taxon>Bacillariophycidae</taxon>
        <taxon>Naviculales</taxon>
        <taxon>Naviculaceae</taxon>
        <taxon>Seminavis</taxon>
    </lineage>
</organism>
<dbReference type="EMBL" id="CAICTM010002150">
    <property type="protein sequence ID" value="CAB9528127.1"/>
    <property type="molecule type" value="Genomic_DNA"/>
</dbReference>
<dbReference type="Proteomes" id="UP001153069">
    <property type="component" value="Unassembled WGS sequence"/>
</dbReference>
<accession>A0A9N8ETY9</accession>
<evidence type="ECO:0000313" key="4">
    <source>
        <dbReference type="Proteomes" id="UP001153069"/>
    </source>
</evidence>
<keyword evidence="4" id="KW-1185">Reference proteome</keyword>
<keyword evidence="2" id="KW-0732">Signal</keyword>
<evidence type="ECO:0000256" key="1">
    <source>
        <dbReference type="SAM" id="MobiDB-lite"/>
    </source>
</evidence>
<feature type="region of interest" description="Disordered" evidence="1">
    <location>
        <begin position="60"/>
        <end position="86"/>
    </location>
</feature>
<dbReference type="AlphaFoldDB" id="A0A9N8ETY9"/>
<name>A0A9N8ETY9_9STRA</name>
<evidence type="ECO:0000256" key="2">
    <source>
        <dbReference type="SAM" id="SignalP"/>
    </source>
</evidence>
<feature type="signal peptide" evidence="2">
    <location>
        <begin position="1"/>
        <end position="19"/>
    </location>
</feature>